<dbReference type="Proteomes" id="UP001380953">
    <property type="component" value="Unassembled WGS sequence"/>
</dbReference>
<sequence>MSGVLVMAFDSSQQALRAEMLLEEQDIAFDMIPTPGAITAGCALSLSFSTEELERVMAVVQKEHIEIRGIFRAGDSSGEGSFEQLV</sequence>
<proteinExistence type="predicted"/>
<gene>
    <name evidence="1" type="ORF">WKI47_13640</name>
</gene>
<name>A0ACC6PEN6_9BACL</name>
<keyword evidence="2" id="KW-1185">Reference proteome</keyword>
<organism evidence="1 2">
    <name type="scientific">Saccharibacillus sacchari</name>
    <dbReference type="NCBI Taxonomy" id="456493"/>
    <lineage>
        <taxon>Bacteria</taxon>
        <taxon>Bacillati</taxon>
        <taxon>Bacillota</taxon>
        <taxon>Bacilli</taxon>
        <taxon>Bacillales</taxon>
        <taxon>Paenibacillaceae</taxon>
        <taxon>Saccharibacillus</taxon>
    </lineage>
</organism>
<evidence type="ECO:0000313" key="1">
    <source>
        <dbReference type="EMBL" id="MEJ8304944.1"/>
    </source>
</evidence>
<dbReference type="EMBL" id="JBBKAR010000035">
    <property type="protein sequence ID" value="MEJ8304944.1"/>
    <property type="molecule type" value="Genomic_DNA"/>
</dbReference>
<reference evidence="1" key="1">
    <citation type="submission" date="2024-03" db="EMBL/GenBank/DDBJ databases">
        <title>Whole genome sequecning of epiphytes from Marcgravia umbellata leaves.</title>
        <authorList>
            <person name="Kumar G."/>
            <person name="Savka M.A."/>
        </authorList>
    </citation>
    <scope>NUCLEOTIDE SEQUENCE</scope>
    <source>
        <strain evidence="1">RIT_BL5</strain>
    </source>
</reference>
<comment type="caution">
    <text evidence="1">The sequence shown here is derived from an EMBL/GenBank/DDBJ whole genome shotgun (WGS) entry which is preliminary data.</text>
</comment>
<evidence type="ECO:0000313" key="2">
    <source>
        <dbReference type="Proteomes" id="UP001380953"/>
    </source>
</evidence>
<accession>A0ACC6PEN6</accession>
<protein>
    <submittedName>
        <fullName evidence="1">DUF3343 domain-containing protein</fullName>
    </submittedName>
</protein>